<dbReference type="Proteomes" id="UP000625780">
    <property type="component" value="Unassembled WGS sequence"/>
</dbReference>
<dbReference type="CDD" id="cd00761">
    <property type="entry name" value="Glyco_tranf_GTA_type"/>
    <property type="match status" value="1"/>
</dbReference>
<dbReference type="Pfam" id="PF00535">
    <property type="entry name" value="Glycos_transf_2"/>
    <property type="match status" value="1"/>
</dbReference>
<dbReference type="PANTHER" id="PTHR22916">
    <property type="entry name" value="GLYCOSYLTRANSFERASE"/>
    <property type="match status" value="1"/>
</dbReference>
<accession>A0ABQ1QS04</accession>
<dbReference type="EMBL" id="BMFH01000001">
    <property type="protein sequence ID" value="GGD40799.1"/>
    <property type="molecule type" value="Genomic_DNA"/>
</dbReference>
<comment type="caution">
    <text evidence="4">The sequence shown here is derived from an EMBL/GenBank/DDBJ whole genome shotgun (WGS) entry which is preliminary data.</text>
</comment>
<dbReference type="RefSeq" id="WP_188369118.1">
    <property type="nucleotide sequence ID" value="NZ_BMFH01000001.1"/>
</dbReference>
<sequence length="339" mass="39415">MILSVVIPIYNSANYLPYCMGSLSAQNLSDEEWEVILLNDGSTDTSGELCKQYEQAHSFVSYYQHPNMGVGATRNRGLSLAKGAYVYFLDPDDYIADGTLRMLLLLLQENRPEVLTFSSKSVKEYDLSASQISGEQVKNEEIIDGDTYISKYKFKNEIWWYLVQKDFLIRNDLRFIEGRWMEDAILTAQILLKAKRILKTNLDVHRHVRVPFSAMTNRETKHYLKVIHDNVHAVSVYHTEILGNLARSCSAETIERLKIRQESLSFFLIIRALRSKMSYDEIISILNRLKAYDAYPLRNFISEDYPALSYKILVPVINNKYLLRLVFYGYRSLSMRFNF</sequence>
<keyword evidence="5" id="KW-1185">Reference proteome</keyword>
<evidence type="ECO:0000259" key="3">
    <source>
        <dbReference type="Pfam" id="PF00535"/>
    </source>
</evidence>
<gene>
    <name evidence="4" type="ORF">GCM10011361_04910</name>
</gene>
<proteinExistence type="predicted"/>
<evidence type="ECO:0000256" key="2">
    <source>
        <dbReference type="ARBA" id="ARBA00022679"/>
    </source>
</evidence>
<protein>
    <recommendedName>
        <fullName evidence="3">Glycosyltransferase 2-like domain-containing protein</fullName>
    </recommendedName>
</protein>
<keyword evidence="2" id="KW-0808">Transferase</keyword>
<dbReference type="PANTHER" id="PTHR22916:SF51">
    <property type="entry name" value="GLYCOSYLTRANSFERASE EPSH-RELATED"/>
    <property type="match status" value="1"/>
</dbReference>
<evidence type="ECO:0000313" key="5">
    <source>
        <dbReference type="Proteomes" id="UP000625780"/>
    </source>
</evidence>
<keyword evidence="1" id="KW-0328">Glycosyltransferase</keyword>
<feature type="domain" description="Glycosyltransferase 2-like" evidence="3">
    <location>
        <begin position="4"/>
        <end position="123"/>
    </location>
</feature>
<evidence type="ECO:0000256" key="1">
    <source>
        <dbReference type="ARBA" id="ARBA00022676"/>
    </source>
</evidence>
<evidence type="ECO:0000313" key="4">
    <source>
        <dbReference type="EMBL" id="GGD40799.1"/>
    </source>
</evidence>
<reference evidence="5" key="1">
    <citation type="journal article" date="2019" name="Int. J. Syst. Evol. Microbiol.">
        <title>The Global Catalogue of Microorganisms (GCM) 10K type strain sequencing project: providing services to taxonomists for standard genome sequencing and annotation.</title>
        <authorList>
            <consortium name="The Broad Institute Genomics Platform"/>
            <consortium name="The Broad Institute Genome Sequencing Center for Infectious Disease"/>
            <person name="Wu L."/>
            <person name="Ma J."/>
        </authorList>
    </citation>
    <scope>NUCLEOTIDE SEQUENCE [LARGE SCALE GENOMIC DNA]</scope>
    <source>
        <strain evidence="5">CGMCC 1.12606</strain>
    </source>
</reference>
<dbReference type="SUPFAM" id="SSF53448">
    <property type="entry name" value="Nucleotide-diphospho-sugar transferases"/>
    <property type="match status" value="1"/>
</dbReference>
<dbReference type="Gene3D" id="3.90.550.10">
    <property type="entry name" value="Spore Coat Polysaccharide Biosynthesis Protein SpsA, Chain A"/>
    <property type="match status" value="1"/>
</dbReference>
<name>A0ABQ1QS04_9FLAO</name>
<organism evidence="4 5">
    <name type="scientific">Muriicola marianensis</name>
    <dbReference type="NCBI Taxonomy" id="1324801"/>
    <lineage>
        <taxon>Bacteria</taxon>
        <taxon>Pseudomonadati</taxon>
        <taxon>Bacteroidota</taxon>
        <taxon>Flavobacteriia</taxon>
        <taxon>Flavobacteriales</taxon>
        <taxon>Flavobacteriaceae</taxon>
        <taxon>Muriicola</taxon>
    </lineage>
</organism>
<dbReference type="InterPro" id="IPR001173">
    <property type="entry name" value="Glyco_trans_2-like"/>
</dbReference>
<dbReference type="InterPro" id="IPR029044">
    <property type="entry name" value="Nucleotide-diphossugar_trans"/>
</dbReference>